<dbReference type="Pfam" id="PF08352">
    <property type="entry name" value="oligo_HPY"/>
    <property type="match status" value="2"/>
</dbReference>
<dbReference type="NCBIfam" id="NF007739">
    <property type="entry name" value="PRK10419.1"/>
    <property type="match status" value="2"/>
</dbReference>
<dbReference type="RefSeq" id="WP_110374079.1">
    <property type="nucleotide sequence ID" value="NZ_JAHBRY010000001.1"/>
</dbReference>
<evidence type="ECO:0000256" key="6">
    <source>
        <dbReference type="ARBA" id="ARBA00022840"/>
    </source>
</evidence>
<keyword evidence="5" id="KW-0547">Nucleotide-binding</keyword>
<reference evidence="9 10" key="1">
    <citation type="submission" date="2018-05" db="EMBL/GenBank/DDBJ databases">
        <title>Genomic Encyclopedia of Type Strains, Phase IV (KMG-IV): sequencing the most valuable type-strain genomes for metagenomic binning, comparative biology and taxonomic classification.</title>
        <authorList>
            <person name="Goeker M."/>
        </authorList>
    </citation>
    <scope>NUCLEOTIDE SEQUENCE [LARGE SCALE GENOMIC DNA]</scope>
    <source>
        <strain evidence="9 10">DSM 6462</strain>
    </source>
</reference>
<protein>
    <submittedName>
        <fullName evidence="9">Peptide/nickel transport system ATP-binding protein</fullName>
    </submittedName>
</protein>
<evidence type="ECO:0000313" key="9">
    <source>
        <dbReference type="EMBL" id="PXW61787.1"/>
    </source>
</evidence>
<feature type="domain" description="ABC transporter" evidence="8">
    <location>
        <begin position="290"/>
        <end position="540"/>
    </location>
</feature>
<dbReference type="NCBIfam" id="NF008453">
    <property type="entry name" value="PRK11308.1"/>
    <property type="match status" value="2"/>
</dbReference>
<comment type="subcellular location">
    <subcellularLocation>
        <location evidence="1">Cell inner membrane</location>
        <topology evidence="1">Peripheral membrane protein</topology>
    </subcellularLocation>
</comment>
<keyword evidence="10" id="KW-1185">Reference proteome</keyword>
<keyword evidence="4" id="KW-1003">Cell membrane</keyword>
<evidence type="ECO:0000256" key="3">
    <source>
        <dbReference type="ARBA" id="ARBA00022448"/>
    </source>
</evidence>
<evidence type="ECO:0000256" key="4">
    <source>
        <dbReference type="ARBA" id="ARBA00022475"/>
    </source>
</evidence>
<dbReference type="GO" id="GO:0015833">
    <property type="term" value="P:peptide transport"/>
    <property type="evidence" value="ECO:0007669"/>
    <property type="project" value="InterPro"/>
</dbReference>
<dbReference type="Pfam" id="PF00005">
    <property type="entry name" value="ABC_tran"/>
    <property type="match status" value="2"/>
</dbReference>
<keyword evidence="3" id="KW-0813">Transport</keyword>
<dbReference type="OrthoDB" id="9802264at2"/>
<dbReference type="PANTHER" id="PTHR43297:SF2">
    <property type="entry name" value="DIPEPTIDE TRANSPORT ATP-BINDING PROTEIN DPPD"/>
    <property type="match status" value="1"/>
</dbReference>
<dbReference type="PROSITE" id="PS00211">
    <property type="entry name" value="ABC_TRANSPORTER_1"/>
    <property type="match status" value="2"/>
</dbReference>
<dbReference type="Proteomes" id="UP000248021">
    <property type="component" value="Unassembled WGS sequence"/>
</dbReference>
<dbReference type="GO" id="GO:0055085">
    <property type="term" value="P:transmembrane transport"/>
    <property type="evidence" value="ECO:0007669"/>
    <property type="project" value="UniProtKB-ARBA"/>
</dbReference>
<dbReference type="PROSITE" id="PS50893">
    <property type="entry name" value="ABC_TRANSPORTER_2"/>
    <property type="match status" value="2"/>
</dbReference>
<dbReference type="GO" id="GO:0016887">
    <property type="term" value="F:ATP hydrolysis activity"/>
    <property type="evidence" value="ECO:0007669"/>
    <property type="project" value="InterPro"/>
</dbReference>
<comment type="similarity">
    <text evidence="2">Belongs to the ABC transporter superfamily.</text>
</comment>
<dbReference type="InterPro" id="IPR003593">
    <property type="entry name" value="AAA+_ATPase"/>
</dbReference>
<dbReference type="PANTHER" id="PTHR43297">
    <property type="entry name" value="OLIGOPEPTIDE TRANSPORT ATP-BINDING PROTEIN APPD"/>
    <property type="match status" value="1"/>
</dbReference>
<name>A0A2V3UBF3_9HYPH</name>
<dbReference type="Gene3D" id="3.40.50.300">
    <property type="entry name" value="P-loop containing nucleotide triphosphate hydrolases"/>
    <property type="match status" value="2"/>
</dbReference>
<proteinExistence type="inferred from homology"/>
<keyword evidence="7" id="KW-0472">Membrane</keyword>
<comment type="caution">
    <text evidence="9">The sequence shown here is derived from an EMBL/GenBank/DDBJ whole genome shotgun (WGS) entry which is preliminary data.</text>
</comment>
<dbReference type="FunFam" id="3.40.50.300:FF:000016">
    <property type="entry name" value="Oligopeptide ABC transporter ATP-binding component"/>
    <property type="match status" value="1"/>
</dbReference>
<dbReference type="GO" id="GO:0005524">
    <property type="term" value="F:ATP binding"/>
    <property type="evidence" value="ECO:0007669"/>
    <property type="project" value="UniProtKB-KW"/>
</dbReference>
<gene>
    <name evidence="9" type="ORF">C7450_103305</name>
</gene>
<organism evidence="9 10">
    <name type="scientific">Chelatococcus asaccharovorans</name>
    <dbReference type="NCBI Taxonomy" id="28210"/>
    <lineage>
        <taxon>Bacteria</taxon>
        <taxon>Pseudomonadati</taxon>
        <taxon>Pseudomonadota</taxon>
        <taxon>Alphaproteobacteria</taxon>
        <taxon>Hyphomicrobiales</taxon>
        <taxon>Chelatococcaceae</taxon>
        <taxon>Chelatococcus</taxon>
    </lineage>
</organism>
<feature type="domain" description="ABC transporter" evidence="8">
    <location>
        <begin position="21"/>
        <end position="266"/>
    </location>
</feature>
<evidence type="ECO:0000259" key="8">
    <source>
        <dbReference type="PROSITE" id="PS50893"/>
    </source>
</evidence>
<dbReference type="EMBL" id="QJJK01000003">
    <property type="protein sequence ID" value="PXW61787.1"/>
    <property type="molecule type" value="Genomic_DNA"/>
</dbReference>
<evidence type="ECO:0000256" key="2">
    <source>
        <dbReference type="ARBA" id="ARBA00005417"/>
    </source>
</evidence>
<evidence type="ECO:0000256" key="5">
    <source>
        <dbReference type="ARBA" id="ARBA00022741"/>
    </source>
</evidence>
<evidence type="ECO:0000256" key="7">
    <source>
        <dbReference type="ARBA" id="ARBA00023136"/>
    </source>
</evidence>
<accession>A0A2V3UBF3</accession>
<dbReference type="InterPro" id="IPR013563">
    <property type="entry name" value="Oligopep_ABC_C"/>
</dbReference>
<dbReference type="GO" id="GO:0005886">
    <property type="term" value="C:plasma membrane"/>
    <property type="evidence" value="ECO:0007669"/>
    <property type="project" value="UniProtKB-SubCell"/>
</dbReference>
<dbReference type="AlphaFoldDB" id="A0A2V3UBF3"/>
<dbReference type="SUPFAM" id="SSF52540">
    <property type="entry name" value="P-loop containing nucleoside triphosphate hydrolases"/>
    <property type="match status" value="2"/>
</dbReference>
<dbReference type="CDD" id="cd03257">
    <property type="entry name" value="ABC_NikE_OppD_transporters"/>
    <property type="match status" value="2"/>
</dbReference>
<dbReference type="InterPro" id="IPR050388">
    <property type="entry name" value="ABC_Ni/Peptide_Import"/>
</dbReference>
<keyword evidence="6 9" id="KW-0067">ATP-binding</keyword>
<evidence type="ECO:0000313" key="10">
    <source>
        <dbReference type="Proteomes" id="UP000248021"/>
    </source>
</evidence>
<evidence type="ECO:0000256" key="1">
    <source>
        <dbReference type="ARBA" id="ARBA00004417"/>
    </source>
</evidence>
<dbReference type="InterPro" id="IPR027417">
    <property type="entry name" value="P-loop_NTPase"/>
</dbReference>
<sequence>MSAVIPVAGTVTNLEKAEPLLAVRDLTIDFGDKSIVKNLSFAIEPGETLAIVGESGSGKSVTALSLLGLLGPRAKVAGAIEFRGQNLLPYDFKRLAHLRGNAVSIIFQEPMAALNPVYKIGRQLSDVLRNHMNLTAVEARIRVLELLNKVKLPTPEAKYDQYPFELSGGQLQRVMIAMAIACRPKLLIADEPTTALDVTVQAGILDLLRELQAEMGMSVLFITHDFGVVADIADRVLVMRHGQQVETGAVDTLFAAPREDYTRMLLSAVPSLAKAGYRGNAATDVRSPVLQLRNVGVSFRGRRGHVLKALDGIDLAIARNEVVALVGESGSGKSTLGNVAAGLIRIDQGEVIVDGTPRQGAGASSGLHSPSLHSPGVSMVFQDANASLNPRMRIGATLRAALKWGRRYRPDLDASDSYIRSIMAEVGLGPELFERFPHELSGGQKQRVGIARALSVKPSLIVADEPTSALDVSVQKTVLELFRKLQQQHGFACIFITHDLSLAATNSNRVVVMNKGRIVEQGPTADVLRHPSDPYTRALLNSIPLPDPVAQRARRAQREDAGANP</sequence>
<dbReference type="InterPro" id="IPR017871">
    <property type="entry name" value="ABC_transporter-like_CS"/>
</dbReference>
<dbReference type="SMART" id="SM00382">
    <property type="entry name" value="AAA"/>
    <property type="match status" value="2"/>
</dbReference>
<dbReference type="InterPro" id="IPR003439">
    <property type="entry name" value="ABC_transporter-like_ATP-bd"/>
</dbReference>